<dbReference type="EMBL" id="JBHTBS010000004">
    <property type="protein sequence ID" value="MFC7337493.1"/>
    <property type="molecule type" value="Genomic_DNA"/>
</dbReference>
<dbReference type="Pfam" id="PF04434">
    <property type="entry name" value="SWIM"/>
    <property type="match status" value="1"/>
</dbReference>
<dbReference type="InterPro" id="IPR007527">
    <property type="entry name" value="Znf_SWIM"/>
</dbReference>
<keyword evidence="1" id="KW-0863">Zinc-finger</keyword>
<keyword evidence="5" id="KW-1185">Reference proteome</keyword>
<evidence type="ECO:0000313" key="4">
    <source>
        <dbReference type="EMBL" id="MFC7337493.1"/>
    </source>
</evidence>
<organism evidence="4 5">
    <name type="scientific">Haloferula chungangensis</name>
    <dbReference type="NCBI Taxonomy" id="1048331"/>
    <lineage>
        <taxon>Bacteria</taxon>
        <taxon>Pseudomonadati</taxon>
        <taxon>Verrucomicrobiota</taxon>
        <taxon>Verrucomicrobiia</taxon>
        <taxon>Verrucomicrobiales</taxon>
        <taxon>Verrucomicrobiaceae</taxon>
        <taxon>Haloferula</taxon>
    </lineage>
</organism>
<gene>
    <name evidence="4" type="ORF">ACFQY0_09925</name>
</gene>
<dbReference type="RefSeq" id="WP_379711826.1">
    <property type="nucleotide sequence ID" value="NZ_JBHTBS010000004.1"/>
</dbReference>
<dbReference type="PROSITE" id="PS50966">
    <property type="entry name" value="ZF_SWIM"/>
    <property type="match status" value="1"/>
</dbReference>
<reference evidence="5" key="1">
    <citation type="journal article" date="2019" name="Int. J. Syst. Evol. Microbiol.">
        <title>The Global Catalogue of Microorganisms (GCM) 10K type strain sequencing project: providing services to taxonomists for standard genome sequencing and annotation.</title>
        <authorList>
            <consortium name="The Broad Institute Genomics Platform"/>
            <consortium name="The Broad Institute Genome Sequencing Center for Infectious Disease"/>
            <person name="Wu L."/>
            <person name="Ma J."/>
        </authorList>
    </citation>
    <scope>NUCLEOTIDE SEQUENCE [LARGE SCALE GENOMIC DNA]</scope>
    <source>
        <strain evidence="5">CGMCC 4.1467</strain>
    </source>
</reference>
<keyword evidence="1" id="KW-0479">Metal-binding</keyword>
<accession>A0ABW2L762</accession>
<feature type="domain" description="SWIM-type" evidence="3">
    <location>
        <begin position="51"/>
        <end position="84"/>
    </location>
</feature>
<sequence length="438" mass="48208">MLTADQVTAIVPDAASLKAGRGLATARKWQSLGGDDEALWGLAVGSGKNPYQTRVSLSDLATKCSCPSRKFPCKHAIALMLIATGEPGSLSEKTRPDWVTEWFESRAERLEKSAAKKAGKADKPVDEKAAAKRREKKAGRIEEGVDLLRQTLLDLCREGLASPAARDVSTWENLQRRMIDCQAPGLAGAVRYVGDEVLRHAQVESQLAFEMGRLFLLCRSYERRDQLDESTRAQVEELVGDGRKSEDVKSRPAVEDQWFVAGRRMTERDRLMTSMTWLLGRKSARWAKVLRFAHLPSSLAEPWPLGSTVNTGLCFYPGPGPSRALPMDDGQVKLDGVPTASDECFEALLSRYAKALTDNPFLRSLPFLMELRPELKGRLADTHGKALQWGSDPNERLRVEAVTGGAATLACGEWDGSEIHLLALADGSNWVPLQSRLP</sequence>
<evidence type="ECO:0000259" key="3">
    <source>
        <dbReference type="PROSITE" id="PS50966"/>
    </source>
</evidence>
<dbReference type="Proteomes" id="UP001596472">
    <property type="component" value="Unassembled WGS sequence"/>
</dbReference>
<feature type="region of interest" description="Disordered" evidence="2">
    <location>
        <begin position="113"/>
        <end position="136"/>
    </location>
</feature>
<keyword evidence="1" id="KW-0862">Zinc</keyword>
<evidence type="ECO:0000313" key="5">
    <source>
        <dbReference type="Proteomes" id="UP001596472"/>
    </source>
</evidence>
<evidence type="ECO:0000256" key="2">
    <source>
        <dbReference type="SAM" id="MobiDB-lite"/>
    </source>
</evidence>
<protein>
    <submittedName>
        <fullName evidence="4">SWIM zinc finger domain-containing protein</fullName>
    </submittedName>
</protein>
<proteinExistence type="predicted"/>
<evidence type="ECO:0000256" key="1">
    <source>
        <dbReference type="PROSITE-ProRule" id="PRU00325"/>
    </source>
</evidence>
<name>A0ABW2L762_9BACT</name>
<comment type="caution">
    <text evidence="4">The sequence shown here is derived from an EMBL/GenBank/DDBJ whole genome shotgun (WGS) entry which is preliminary data.</text>
</comment>